<sequence>MSVSFRLAVRADVPAVVALLSDDTLGATREGADALESYFAAFDAMQAEGANHLVVGVGDGAVVASYQLTFITGLSLKATRRAQVESVRVAAPLRSAGIGALLMADAEARAREAGCGLIQLTTNRARSDAHRFYDRLGYEPSHLGYKKALG</sequence>
<dbReference type="InterPro" id="IPR050832">
    <property type="entry name" value="Bact_Acetyltransf"/>
</dbReference>
<dbReference type="GO" id="GO:0016747">
    <property type="term" value="F:acyltransferase activity, transferring groups other than amino-acyl groups"/>
    <property type="evidence" value="ECO:0007669"/>
    <property type="project" value="InterPro"/>
</dbReference>
<dbReference type="Proteomes" id="UP000649829">
    <property type="component" value="Unassembled WGS sequence"/>
</dbReference>
<accession>A0A917T1G9</accession>
<dbReference type="InterPro" id="IPR016181">
    <property type="entry name" value="Acyl_CoA_acyltransferase"/>
</dbReference>
<reference evidence="4" key="1">
    <citation type="journal article" date="2014" name="Int. J. Syst. Evol. Microbiol.">
        <title>Complete genome sequence of Corynebacterium casei LMG S-19264T (=DSM 44701T), isolated from a smear-ripened cheese.</title>
        <authorList>
            <consortium name="US DOE Joint Genome Institute (JGI-PGF)"/>
            <person name="Walter F."/>
            <person name="Albersmeier A."/>
            <person name="Kalinowski J."/>
            <person name="Ruckert C."/>
        </authorList>
    </citation>
    <scope>NUCLEOTIDE SEQUENCE</scope>
    <source>
        <strain evidence="4">CGMCC 1.6293</strain>
    </source>
</reference>
<dbReference type="Pfam" id="PF00583">
    <property type="entry name" value="Acetyltransf_1"/>
    <property type="match status" value="1"/>
</dbReference>
<dbReference type="InterPro" id="IPR000182">
    <property type="entry name" value="GNAT_dom"/>
</dbReference>
<protein>
    <submittedName>
        <fullName evidence="4">N-acetyltransferase</fullName>
    </submittedName>
</protein>
<feature type="domain" description="N-acetyltransferase" evidence="3">
    <location>
        <begin position="3"/>
        <end position="150"/>
    </location>
</feature>
<keyword evidence="5" id="KW-1185">Reference proteome</keyword>
<dbReference type="PANTHER" id="PTHR43877">
    <property type="entry name" value="AMINOALKYLPHOSPHONATE N-ACETYLTRANSFERASE-RELATED-RELATED"/>
    <property type="match status" value="1"/>
</dbReference>
<evidence type="ECO:0000313" key="4">
    <source>
        <dbReference type="EMBL" id="GGM05577.1"/>
    </source>
</evidence>
<dbReference type="Gene3D" id="3.40.630.30">
    <property type="match status" value="1"/>
</dbReference>
<keyword evidence="1" id="KW-0808">Transferase</keyword>
<keyword evidence="2" id="KW-0012">Acyltransferase</keyword>
<organism evidence="4 5">
    <name type="scientific">Pseudooceanicola nanhaiensis</name>
    <dbReference type="NCBI Taxonomy" id="375761"/>
    <lineage>
        <taxon>Bacteria</taxon>
        <taxon>Pseudomonadati</taxon>
        <taxon>Pseudomonadota</taxon>
        <taxon>Alphaproteobacteria</taxon>
        <taxon>Rhodobacterales</taxon>
        <taxon>Paracoccaceae</taxon>
        <taxon>Pseudooceanicola</taxon>
    </lineage>
</organism>
<evidence type="ECO:0000313" key="5">
    <source>
        <dbReference type="Proteomes" id="UP000649829"/>
    </source>
</evidence>
<dbReference type="PANTHER" id="PTHR43877:SF2">
    <property type="entry name" value="AMINOALKYLPHOSPHONATE N-ACETYLTRANSFERASE-RELATED"/>
    <property type="match status" value="1"/>
</dbReference>
<evidence type="ECO:0000256" key="1">
    <source>
        <dbReference type="ARBA" id="ARBA00022679"/>
    </source>
</evidence>
<name>A0A917T1G9_9RHOB</name>
<evidence type="ECO:0000259" key="3">
    <source>
        <dbReference type="PROSITE" id="PS51186"/>
    </source>
</evidence>
<comment type="caution">
    <text evidence="4">The sequence shown here is derived from an EMBL/GenBank/DDBJ whole genome shotgun (WGS) entry which is preliminary data.</text>
</comment>
<evidence type="ECO:0000256" key="2">
    <source>
        <dbReference type="ARBA" id="ARBA00023315"/>
    </source>
</evidence>
<dbReference type="PROSITE" id="PS51186">
    <property type="entry name" value="GNAT"/>
    <property type="match status" value="1"/>
</dbReference>
<proteinExistence type="predicted"/>
<dbReference type="RefSeq" id="WP_028287269.1">
    <property type="nucleotide sequence ID" value="NZ_BMLF01000002.1"/>
</dbReference>
<dbReference type="AlphaFoldDB" id="A0A917T1G9"/>
<reference evidence="4" key="2">
    <citation type="submission" date="2020-09" db="EMBL/GenBank/DDBJ databases">
        <authorList>
            <person name="Sun Q."/>
            <person name="Zhou Y."/>
        </authorList>
    </citation>
    <scope>NUCLEOTIDE SEQUENCE</scope>
    <source>
        <strain evidence="4">CGMCC 1.6293</strain>
    </source>
</reference>
<gene>
    <name evidence="4" type="ORF">GCM10011534_29270</name>
</gene>
<dbReference type="EMBL" id="BMLF01000002">
    <property type="protein sequence ID" value="GGM05577.1"/>
    <property type="molecule type" value="Genomic_DNA"/>
</dbReference>
<dbReference type="SUPFAM" id="SSF55729">
    <property type="entry name" value="Acyl-CoA N-acyltransferases (Nat)"/>
    <property type="match status" value="1"/>
</dbReference>